<dbReference type="InterPro" id="IPR055346">
    <property type="entry name" value="Fe-S_cluster_assembly_SufBD"/>
</dbReference>
<protein>
    <recommendedName>
        <fullName evidence="6">Fe-S cluster assembly protein SufD</fullName>
    </recommendedName>
</protein>
<dbReference type="PANTHER" id="PTHR30508:SF1">
    <property type="entry name" value="UPF0051 PROTEIN ABCI8, CHLOROPLASTIC-RELATED"/>
    <property type="match status" value="1"/>
</dbReference>
<evidence type="ECO:0000259" key="3">
    <source>
        <dbReference type="Pfam" id="PF19295"/>
    </source>
</evidence>
<evidence type="ECO:0000313" key="4">
    <source>
        <dbReference type="EMBL" id="KPV43641.1"/>
    </source>
</evidence>
<accession>A0A0P9D290</accession>
<feature type="domain" description="SUF system FeS cluster assembly SufBD core" evidence="2">
    <location>
        <begin position="164"/>
        <end position="396"/>
    </location>
</feature>
<dbReference type="InterPro" id="IPR045595">
    <property type="entry name" value="SufBD_N"/>
</dbReference>
<dbReference type="InterPro" id="IPR037284">
    <property type="entry name" value="SUF_FeS_clus_asmbl_SufBD_sf"/>
</dbReference>
<evidence type="ECO:0000259" key="2">
    <source>
        <dbReference type="Pfam" id="PF01458"/>
    </source>
</evidence>
<dbReference type="Pfam" id="PF19295">
    <property type="entry name" value="SufBD_N"/>
    <property type="match status" value="1"/>
</dbReference>
<dbReference type="SUPFAM" id="SSF101960">
    <property type="entry name" value="Stabilizer of iron transporter SufD"/>
    <property type="match status" value="1"/>
</dbReference>
<organism evidence="4 5">
    <name type="scientific">Alicyclobacillus ferrooxydans</name>
    <dbReference type="NCBI Taxonomy" id="471514"/>
    <lineage>
        <taxon>Bacteria</taxon>
        <taxon>Bacillati</taxon>
        <taxon>Bacillota</taxon>
        <taxon>Bacilli</taxon>
        <taxon>Bacillales</taxon>
        <taxon>Alicyclobacillaceae</taxon>
        <taxon>Alicyclobacillus</taxon>
    </lineage>
</organism>
<dbReference type="InterPro" id="IPR000825">
    <property type="entry name" value="SUF_FeS_clus_asmbl_SufBD_core"/>
</dbReference>
<sequence length="423" mass="46592">MSTTSSLITDLVHRFNEPAWLRERREAAFAKYEEMPTPKLEKTDLRRRSFDIGPFASLTAGGSARVRALLDSLKDKAFVFIRDGVAVQSNIPDTIHQQGVVLSSLHAAVSSHGSLVEKHLGSVVTAEESKWAALNAAFWNDGAFLYVPRNVKLEETVTFVYESSAQGHGAAVRSLLVAEEGAECAYTEVFLTDGELESGKVHADVLEVVAGARASVKIAASTEYRKGPTNFTIRRAKLASDAKVDWVYCDIGDGFTVGLLESDLVGTGSTSTLSGIGIGFGRQHFELTASMLHRGRYSESDISMHGAIRERANSIYRTSTHIFRHAAGAGSEQRDRMLMLDGTARADAIPMLLIDENDVQRCGHAASVGRLDENQLYYLQSRGIPEKQARRMIIWGYLEPTLEAFPDEVVREFVRQHIDEELV</sequence>
<name>A0A0P9D290_9BACL</name>
<dbReference type="EMBL" id="LJCO01000047">
    <property type="protein sequence ID" value="KPV43641.1"/>
    <property type="molecule type" value="Genomic_DNA"/>
</dbReference>
<reference evidence="4 5" key="1">
    <citation type="submission" date="2015-09" db="EMBL/GenBank/DDBJ databases">
        <title>Draft genome sequence of Alicyclobacillus ferrooxydans DSM 22381.</title>
        <authorList>
            <person name="Hemp J."/>
        </authorList>
    </citation>
    <scope>NUCLEOTIDE SEQUENCE [LARGE SCALE GENOMIC DNA]</scope>
    <source>
        <strain evidence="4 5">TC-34</strain>
    </source>
</reference>
<dbReference type="Proteomes" id="UP000050482">
    <property type="component" value="Unassembled WGS sequence"/>
</dbReference>
<evidence type="ECO:0000256" key="1">
    <source>
        <dbReference type="ARBA" id="ARBA00043967"/>
    </source>
</evidence>
<evidence type="ECO:0008006" key="6">
    <source>
        <dbReference type="Google" id="ProtNLM"/>
    </source>
</evidence>
<feature type="domain" description="SUF system FeS cluster assembly SufBD N-terminal" evidence="3">
    <location>
        <begin position="79"/>
        <end position="157"/>
    </location>
</feature>
<comment type="caution">
    <text evidence="4">The sequence shown here is derived from an EMBL/GenBank/DDBJ whole genome shotgun (WGS) entry which is preliminary data.</text>
</comment>
<dbReference type="PATRIC" id="fig|471514.4.peg.2611"/>
<comment type="similarity">
    <text evidence="1">Belongs to the iron-sulfur cluster assembly SufBD family.</text>
</comment>
<keyword evidence="5" id="KW-1185">Reference proteome</keyword>
<dbReference type="PANTHER" id="PTHR30508">
    <property type="entry name" value="FES CLUSTER ASSEMBLY PROTEIN SUF"/>
    <property type="match status" value="1"/>
</dbReference>
<dbReference type="AlphaFoldDB" id="A0A0P9D290"/>
<dbReference type="GO" id="GO:0016226">
    <property type="term" value="P:iron-sulfur cluster assembly"/>
    <property type="evidence" value="ECO:0007669"/>
    <property type="project" value="InterPro"/>
</dbReference>
<dbReference type="Pfam" id="PF01458">
    <property type="entry name" value="SUFBD_core"/>
    <property type="match status" value="1"/>
</dbReference>
<evidence type="ECO:0000313" key="5">
    <source>
        <dbReference type="Proteomes" id="UP000050482"/>
    </source>
</evidence>
<dbReference type="STRING" id="471514.AN477_11315"/>
<proteinExistence type="inferred from homology"/>
<gene>
    <name evidence="4" type="ORF">AN477_11315</name>
</gene>